<dbReference type="Proteomes" id="UP001634394">
    <property type="component" value="Unassembled WGS sequence"/>
</dbReference>
<dbReference type="SUPFAM" id="SSF52540">
    <property type="entry name" value="P-loop containing nucleoside triphosphate hydrolases"/>
    <property type="match status" value="1"/>
</dbReference>
<dbReference type="InterPro" id="IPR031314">
    <property type="entry name" value="DNK_dom"/>
</dbReference>
<dbReference type="CDD" id="cd01673">
    <property type="entry name" value="dNK"/>
    <property type="match status" value="1"/>
</dbReference>
<evidence type="ECO:0000313" key="3">
    <source>
        <dbReference type="Proteomes" id="UP001634394"/>
    </source>
</evidence>
<name>A0ABD3VN82_SINWO</name>
<evidence type="ECO:0000313" key="2">
    <source>
        <dbReference type="EMBL" id="KAL3862488.1"/>
    </source>
</evidence>
<dbReference type="PANTHER" id="PTHR10513">
    <property type="entry name" value="DEOXYNUCLEOSIDE KINASE"/>
    <property type="match status" value="1"/>
</dbReference>
<dbReference type="InterPro" id="IPR027417">
    <property type="entry name" value="P-loop_NTPase"/>
</dbReference>
<organism evidence="2 3">
    <name type="scientific">Sinanodonta woodiana</name>
    <name type="common">Chinese pond mussel</name>
    <name type="synonym">Anodonta woodiana</name>
    <dbReference type="NCBI Taxonomy" id="1069815"/>
    <lineage>
        <taxon>Eukaryota</taxon>
        <taxon>Metazoa</taxon>
        <taxon>Spiralia</taxon>
        <taxon>Lophotrochozoa</taxon>
        <taxon>Mollusca</taxon>
        <taxon>Bivalvia</taxon>
        <taxon>Autobranchia</taxon>
        <taxon>Heteroconchia</taxon>
        <taxon>Palaeoheterodonta</taxon>
        <taxon>Unionida</taxon>
        <taxon>Unionoidea</taxon>
        <taxon>Unionidae</taxon>
        <taxon>Unioninae</taxon>
        <taxon>Sinanodonta</taxon>
    </lineage>
</organism>
<gene>
    <name evidence="2" type="ORF">ACJMK2_008449</name>
</gene>
<keyword evidence="3" id="KW-1185">Reference proteome</keyword>
<reference evidence="2 3" key="1">
    <citation type="submission" date="2024-11" db="EMBL/GenBank/DDBJ databases">
        <title>Chromosome-level genome assembly of the freshwater bivalve Anodonta woodiana.</title>
        <authorList>
            <person name="Chen X."/>
        </authorList>
    </citation>
    <scope>NUCLEOTIDE SEQUENCE [LARGE SCALE GENOMIC DNA]</scope>
    <source>
        <strain evidence="2">MN2024</strain>
        <tissue evidence="2">Gills</tissue>
    </source>
</reference>
<comment type="caution">
    <text evidence="2">The sequence shown here is derived from an EMBL/GenBank/DDBJ whole genome shotgun (WGS) entry which is preliminary data.</text>
</comment>
<protein>
    <recommendedName>
        <fullName evidence="1">Deoxynucleoside kinase domain-containing protein</fullName>
    </recommendedName>
</protein>
<dbReference type="InterPro" id="IPR050566">
    <property type="entry name" value="Deoxyribonucleoside_kinase"/>
</dbReference>
<accession>A0ABD3VN82</accession>
<evidence type="ECO:0000259" key="1">
    <source>
        <dbReference type="Pfam" id="PF01712"/>
    </source>
</evidence>
<dbReference type="FunFam" id="3.40.50.300:FF:001571">
    <property type="entry name" value="Deoxynucleoside kinase"/>
    <property type="match status" value="1"/>
</dbReference>
<feature type="domain" description="Deoxynucleoside kinase" evidence="1">
    <location>
        <begin position="92"/>
        <end position="291"/>
    </location>
</feature>
<proteinExistence type="predicted"/>
<dbReference type="EMBL" id="JBJQND010000011">
    <property type="protein sequence ID" value="KAL3862488.1"/>
    <property type="molecule type" value="Genomic_DNA"/>
</dbReference>
<dbReference type="Pfam" id="PF01712">
    <property type="entry name" value="dNK"/>
    <property type="match status" value="1"/>
</dbReference>
<sequence>MSFSDQLKCGRCAAAFPEVHIVKCDRVTAGNNQLSIRLSIHVEVKTLEGNTVVSGILQTRLRPEMLGLRERNYDNVQTASRPKPSKKKYTVAVEGNIGCGKSTFLNYFKKAHNVEVFPEPVDKWKDVHGFNTLEKMYNDAQRWSLAFQSFVQLTMVDIHSKESEHGIKLIERSLYSARYCFVENLYRSNLMPEVDYAVLSEFYNWIQENQDMHVDLIVYLQATPKTCQDRIRARNRHEEQSVPIEYLQSLHDLHEDWLIHQKKFKVPCPVLVINTDCDLQEMYKRFDKQKDSILLRNKENIS</sequence>
<dbReference type="Gene3D" id="3.40.50.300">
    <property type="entry name" value="P-loop containing nucleotide triphosphate hydrolases"/>
    <property type="match status" value="1"/>
</dbReference>
<dbReference type="PANTHER" id="PTHR10513:SF24">
    <property type="entry name" value="THYMIDINE KINASE 2, MITOCHONDRIAL"/>
    <property type="match status" value="1"/>
</dbReference>
<dbReference type="AlphaFoldDB" id="A0ABD3VN82"/>